<dbReference type="OrthoDB" id="7385553at2759"/>
<dbReference type="AlphaFoldDB" id="A0A6J2KGM1"/>
<evidence type="ECO:0000313" key="3">
    <source>
        <dbReference type="Proteomes" id="UP000504629"/>
    </source>
</evidence>
<name>A0A6J2KGM1_BOMMA</name>
<proteinExistence type="predicted"/>
<feature type="transmembrane region" description="Helical" evidence="2">
    <location>
        <begin position="6"/>
        <end position="27"/>
    </location>
</feature>
<gene>
    <name evidence="4" type="primary">LOC114251183</name>
</gene>
<keyword evidence="2" id="KW-1133">Transmembrane helix</keyword>
<dbReference type="Proteomes" id="UP000504629">
    <property type="component" value="Unplaced"/>
</dbReference>
<protein>
    <submittedName>
        <fullName evidence="4">Uncharacterized protein LOC114251183</fullName>
    </submittedName>
</protein>
<keyword evidence="3" id="KW-1185">Reference proteome</keyword>
<evidence type="ECO:0000256" key="2">
    <source>
        <dbReference type="SAM" id="Phobius"/>
    </source>
</evidence>
<accession>A0A6J2KGM1</accession>
<organism evidence="3 4">
    <name type="scientific">Bombyx mandarina</name>
    <name type="common">Wild silk moth</name>
    <name type="synonym">Wild silkworm</name>
    <dbReference type="NCBI Taxonomy" id="7092"/>
    <lineage>
        <taxon>Eukaryota</taxon>
        <taxon>Metazoa</taxon>
        <taxon>Ecdysozoa</taxon>
        <taxon>Arthropoda</taxon>
        <taxon>Hexapoda</taxon>
        <taxon>Insecta</taxon>
        <taxon>Pterygota</taxon>
        <taxon>Neoptera</taxon>
        <taxon>Endopterygota</taxon>
        <taxon>Lepidoptera</taxon>
        <taxon>Glossata</taxon>
        <taxon>Ditrysia</taxon>
        <taxon>Bombycoidea</taxon>
        <taxon>Bombycidae</taxon>
        <taxon>Bombycinae</taxon>
        <taxon>Bombyx</taxon>
    </lineage>
</organism>
<feature type="transmembrane region" description="Helical" evidence="2">
    <location>
        <begin position="85"/>
        <end position="108"/>
    </location>
</feature>
<sequence length="267" mass="29085">MNCCQRLASVLLSHINLMLALFVYRAGMICTGVRGSGGSARTRPSDPRCMLQLYAGAALVMAARLKWDPTAYVVLRQLLPAVYRALAAGLLAGAMLLILLGHLTATALVVRHATSRRVLLILYAVVMMALVLAEVGWALWTTLRVEEWLRGPEGQDLLTALEVHEHLVPLFSVLGRLHPLPQKLHDLVQEVEKDLPCNAYVAAAGAALLVALQGLAVVLALLLAHYSRSRTRRRDSHSFATTTTTASTSSERAPLRTAYRNGRIVVL</sequence>
<feature type="compositionally biased region" description="Low complexity" evidence="1">
    <location>
        <begin position="238"/>
        <end position="250"/>
    </location>
</feature>
<feature type="region of interest" description="Disordered" evidence="1">
    <location>
        <begin position="234"/>
        <end position="253"/>
    </location>
</feature>
<evidence type="ECO:0000256" key="1">
    <source>
        <dbReference type="SAM" id="MobiDB-lite"/>
    </source>
</evidence>
<reference evidence="4" key="1">
    <citation type="submission" date="2025-08" db="UniProtKB">
        <authorList>
            <consortium name="RefSeq"/>
        </authorList>
    </citation>
    <scope>IDENTIFICATION</scope>
    <source>
        <tissue evidence="4">Silk gland</tissue>
    </source>
</reference>
<dbReference type="KEGG" id="bman:114251183"/>
<keyword evidence="2" id="KW-0472">Membrane</keyword>
<evidence type="ECO:0000313" key="4">
    <source>
        <dbReference type="RefSeq" id="XP_028041170.1"/>
    </source>
</evidence>
<keyword evidence="2" id="KW-0812">Transmembrane</keyword>
<feature type="transmembrane region" description="Helical" evidence="2">
    <location>
        <begin position="120"/>
        <end position="140"/>
    </location>
</feature>
<dbReference type="RefSeq" id="XP_028041170.1">
    <property type="nucleotide sequence ID" value="XM_028185369.1"/>
</dbReference>
<feature type="transmembrane region" description="Helical" evidence="2">
    <location>
        <begin position="199"/>
        <end position="224"/>
    </location>
</feature>
<dbReference type="GeneID" id="114251183"/>